<protein>
    <recommendedName>
        <fullName evidence="3">F-box domain-containing protein</fullName>
    </recommendedName>
</protein>
<organism evidence="1 2">
    <name type="scientific">Talaromyces stipitatus (strain ATCC 10500 / CBS 375.48 / QM 6759 / NRRL 1006)</name>
    <name type="common">Penicillium stipitatum</name>
    <dbReference type="NCBI Taxonomy" id="441959"/>
    <lineage>
        <taxon>Eukaryota</taxon>
        <taxon>Fungi</taxon>
        <taxon>Dikarya</taxon>
        <taxon>Ascomycota</taxon>
        <taxon>Pezizomycotina</taxon>
        <taxon>Eurotiomycetes</taxon>
        <taxon>Eurotiomycetidae</taxon>
        <taxon>Eurotiales</taxon>
        <taxon>Trichocomaceae</taxon>
        <taxon>Talaromyces</taxon>
        <taxon>Talaromyces sect. Talaromyces</taxon>
    </lineage>
</organism>
<dbReference type="RefSeq" id="XP_002484300.1">
    <property type="nucleotide sequence ID" value="XM_002484255.1"/>
</dbReference>
<dbReference type="Proteomes" id="UP000001745">
    <property type="component" value="Unassembled WGS sequence"/>
</dbReference>
<evidence type="ECO:0008006" key="3">
    <source>
        <dbReference type="Google" id="ProtNLM"/>
    </source>
</evidence>
<reference evidence="2" key="1">
    <citation type="journal article" date="2015" name="Genome Announc.">
        <title>Genome sequence of the AIDS-associated pathogen Penicillium marneffei (ATCC18224) and its near taxonomic relative Talaromyces stipitatus (ATCC10500).</title>
        <authorList>
            <person name="Nierman W.C."/>
            <person name="Fedorova-Abrams N.D."/>
            <person name="Andrianopoulos A."/>
        </authorList>
    </citation>
    <scope>NUCLEOTIDE SEQUENCE [LARGE SCALE GENOMIC DNA]</scope>
    <source>
        <strain evidence="2">ATCC 10500 / CBS 375.48 / QM 6759 / NRRL 1006</strain>
    </source>
</reference>
<accession>B8MH87</accession>
<dbReference type="Gene3D" id="3.80.10.10">
    <property type="entry name" value="Ribonuclease Inhibitor"/>
    <property type="match status" value="1"/>
</dbReference>
<dbReference type="InParanoid" id="B8MH87"/>
<proteinExistence type="predicted"/>
<dbReference type="AlphaFoldDB" id="B8MH87"/>
<keyword evidence="2" id="KW-1185">Reference proteome</keyword>
<dbReference type="OMA" id="PPCLLDV"/>
<dbReference type="eggNOG" id="ENOG502SJ7Y">
    <property type="taxonomic scope" value="Eukaryota"/>
</dbReference>
<dbReference type="HOGENOM" id="CLU_024672_1_0_1"/>
<gene>
    <name evidence="1" type="ORF">TSTA_021270</name>
</gene>
<dbReference type="EMBL" id="EQ962656">
    <property type="protein sequence ID" value="EED17066.1"/>
    <property type="molecule type" value="Genomic_DNA"/>
</dbReference>
<dbReference type="SUPFAM" id="SSF52047">
    <property type="entry name" value="RNI-like"/>
    <property type="match status" value="1"/>
</dbReference>
<dbReference type="InterPro" id="IPR032675">
    <property type="entry name" value="LRR_dom_sf"/>
</dbReference>
<name>B8MH87_TALSN</name>
<dbReference type="STRING" id="441959.B8MH87"/>
<dbReference type="OrthoDB" id="4226790at2759"/>
<evidence type="ECO:0000313" key="1">
    <source>
        <dbReference type="EMBL" id="EED17066.1"/>
    </source>
</evidence>
<evidence type="ECO:0000313" key="2">
    <source>
        <dbReference type="Proteomes" id="UP000001745"/>
    </source>
</evidence>
<sequence>MLEQLPQEVLILICEYLERENATSILDLACVSKHLYSYLVPRLLRTLKFSINEFSKLAEDVQQYCRILQRVDGYKHVHRLIIKNDIKMPTINDRALVPEQSQKRRPWHRPRMSAVEFSGHFDDILENCMRDLYHLETDALPLEAVYDMNNSWKPLAELIKQISSLECLFYDGLSQLPPCLLECLHQYQPQCRLLTAHGTDDYEFSLASSPCLYGLTVQRVRQRGLFRRRGYEDEALECMVAGLATNLKRLHIVRTRGAAGPNDPGPRRPWAGFSQQTATDSRGALECFWPLYWPWLEKDTLEKWEKITSFSALKGLKMDGNCFEMTSPQHLLARCFFPSLTRLEIDLGPFNNNTRYQPFRVAAINAFMLNLPSLSDLKLTGWHPRILIDSIIANHGSRLRYLSLLSQRGHTLSLEDLHLMAETCLSLERLTIEVKRSRGSYDEFRRYQVLGLLPRLQYLDLKLDASAYSLWNQGRPNDGDGEAEIRNSRDLRAEARSDLTFNEFDDQYSPIHISPYHYVRNGHIRDALINGALDRNLAYDIYQAICSTRQSGEGNGFLPLVSMSVLPSQAYYWK</sequence>
<dbReference type="PhylomeDB" id="B8MH87"/>
<dbReference type="GeneID" id="8109384"/>
<dbReference type="VEuPathDB" id="FungiDB:TSTA_021270"/>